<dbReference type="PANTHER" id="PTHR46566">
    <property type="entry name" value="1-PHOSPHOFRUCTOKINASE-RELATED"/>
    <property type="match status" value="1"/>
</dbReference>
<dbReference type="InterPro" id="IPR002173">
    <property type="entry name" value="Carboh/pur_kinase_PfkB_CS"/>
</dbReference>
<evidence type="ECO:0000256" key="5">
    <source>
        <dbReference type="ARBA" id="ARBA00022840"/>
    </source>
</evidence>
<evidence type="ECO:0000259" key="7">
    <source>
        <dbReference type="Pfam" id="PF00294"/>
    </source>
</evidence>
<dbReference type="InterPro" id="IPR011611">
    <property type="entry name" value="PfkB_dom"/>
</dbReference>
<dbReference type="NCBIfam" id="TIGR03168">
    <property type="entry name" value="1-PFK"/>
    <property type="match status" value="1"/>
</dbReference>
<dbReference type="PIRSF" id="PIRSF000535">
    <property type="entry name" value="1PFK/6PFK/LacC"/>
    <property type="match status" value="1"/>
</dbReference>
<keyword evidence="4 8" id="KW-0418">Kinase</keyword>
<keyword evidence="9" id="KW-1185">Reference proteome</keyword>
<dbReference type="GO" id="GO:0044281">
    <property type="term" value="P:small molecule metabolic process"/>
    <property type="evidence" value="ECO:0007669"/>
    <property type="project" value="UniProtKB-ARBA"/>
</dbReference>
<dbReference type="InterPro" id="IPR017583">
    <property type="entry name" value="Tagatose/fructose_Pkinase"/>
</dbReference>
<accession>A0A1P8UIL6</accession>
<keyword evidence="5" id="KW-0067">ATP-binding</keyword>
<dbReference type="GO" id="GO:0008443">
    <property type="term" value="F:phosphofructokinase activity"/>
    <property type="evidence" value="ECO:0007669"/>
    <property type="project" value="UniProtKB-ARBA"/>
</dbReference>
<dbReference type="FunFam" id="3.40.1190.20:FF:000001">
    <property type="entry name" value="Phosphofructokinase"/>
    <property type="match status" value="1"/>
</dbReference>
<dbReference type="Pfam" id="PF00294">
    <property type="entry name" value="PfkB"/>
    <property type="match status" value="1"/>
</dbReference>
<dbReference type="SUPFAM" id="SSF53613">
    <property type="entry name" value="Ribokinase-like"/>
    <property type="match status" value="1"/>
</dbReference>
<evidence type="ECO:0000256" key="3">
    <source>
        <dbReference type="ARBA" id="ARBA00022741"/>
    </source>
</evidence>
<evidence type="ECO:0000313" key="8">
    <source>
        <dbReference type="EMBL" id="APZ43685.1"/>
    </source>
</evidence>
<dbReference type="PANTHER" id="PTHR46566:SF2">
    <property type="entry name" value="ATP-DEPENDENT 6-PHOSPHOFRUCTOKINASE ISOZYME 2"/>
    <property type="match status" value="1"/>
</dbReference>
<keyword evidence="3" id="KW-0547">Nucleotide-binding</keyword>
<comment type="similarity">
    <text evidence="1 6">Belongs to the carbohydrate kinase PfkB family.</text>
</comment>
<dbReference type="GO" id="GO:0005829">
    <property type="term" value="C:cytosol"/>
    <property type="evidence" value="ECO:0007669"/>
    <property type="project" value="TreeGrafter"/>
</dbReference>
<dbReference type="STRING" id="1765967.BW247_11780"/>
<evidence type="ECO:0000256" key="4">
    <source>
        <dbReference type="ARBA" id="ARBA00022777"/>
    </source>
</evidence>
<evidence type="ECO:0000256" key="1">
    <source>
        <dbReference type="ARBA" id="ARBA00010688"/>
    </source>
</evidence>
<protein>
    <recommendedName>
        <fullName evidence="6">Phosphofructokinase</fullName>
    </recommendedName>
</protein>
<sequence length="321" mass="34003">MTHEPLPPVVTLTLNPCVDVSYDIAHLIEDQKVHATANRYDPGGNGINVARALKRLHVPAHACCVVAGEIGQLFERLVAHELDHPHCLRIEGETRVNVTIQQSEPRAQFEVSGLGPPLSALARQELVDEVLGLTGGGYAVLTGSLCPSVDAGFYAELAQQLRLQAAHPVIDTQGAALAQVIDARPFLIKPNRYEVEQLVGRALPELVDVAKAACELQSRGIDYVCVSLGGAGALLADGEHTYHARAPEVAVASTVGAGDSMLAGLLTALARSEGPAEALRLGLACGSGTAMQPGTELFEYNQMQTLLGRVDVVRVDHCMHA</sequence>
<dbReference type="InterPro" id="IPR029056">
    <property type="entry name" value="Ribokinase-like"/>
</dbReference>
<dbReference type="RefSeq" id="WP_076837321.1">
    <property type="nucleotide sequence ID" value="NZ_CP019434.1"/>
</dbReference>
<dbReference type="GO" id="GO:0005524">
    <property type="term" value="F:ATP binding"/>
    <property type="evidence" value="ECO:0007669"/>
    <property type="project" value="UniProtKB-KW"/>
</dbReference>
<dbReference type="Gene3D" id="3.40.1190.20">
    <property type="match status" value="1"/>
</dbReference>
<dbReference type="GO" id="GO:0016052">
    <property type="term" value="P:carbohydrate catabolic process"/>
    <property type="evidence" value="ECO:0007669"/>
    <property type="project" value="UniProtKB-ARBA"/>
</dbReference>
<feature type="domain" description="Carbohydrate kinase PfkB" evidence="7">
    <location>
        <begin position="10"/>
        <end position="295"/>
    </location>
</feature>
<reference evidence="8 9" key="1">
    <citation type="submission" date="2017-01" db="EMBL/GenBank/DDBJ databases">
        <title>Draft sequence of Acidihalobacter ferrooxidans strain DSM 14175 (strain V8).</title>
        <authorList>
            <person name="Khaleque H.N."/>
            <person name="Ramsay J.P."/>
            <person name="Murphy R.J.T."/>
            <person name="Kaksonen A.H."/>
            <person name="Boxall N.J."/>
            <person name="Watkin E.L.J."/>
        </authorList>
    </citation>
    <scope>NUCLEOTIDE SEQUENCE [LARGE SCALE GENOMIC DNA]</scope>
    <source>
        <strain evidence="8 9">V8</strain>
    </source>
</reference>
<dbReference type="CDD" id="cd01164">
    <property type="entry name" value="FruK_PfkB_like"/>
    <property type="match status" value="1"/>
</dbReference>
<keyword evidence="2 6" id="KW-0808">Transferase</keyword>
<evidence type="ECO:0000256" key="2">
    <source>
        <dbReference type="ARBA" id="ARBA00022679"/>
    </source>
</evidence>
<dbReference type="EMBL" id="CP019434">
    <property type="protein sequence ID" value="APZ43685.1"/>
    <property type="molecule type" value="Genomic_DNA"/>
</dbReference>
<dbReference type="Proteomes" id="UP000243807">
    <property type="component" value="Chromosome"/>
</dbReference>
<dbReference type="AlphaFoldDB" id="A0A1P8UIL6"/>
<dbReference type="KEGG" id="afy:BW247_11780"/>
<evidence type="ECO:0000313" key="9">
    <source>
        <dbReference type="Proteomes" id="UP000243807"/>
    </source>
</evidence>
<dbReference type="OrthoDB" id="9801219at2"/>
<dbReference type="PROSITE" id="PS00584">
    <property type="entry name" value="PFKB_KINASES_2"/>
    <property type="match status" value="1"/>
</dbReference>
<gene>
    <name evidence="8" type="ORF">BW247_11780</name>
</gene>
<name>A0A1P8UIL6_9GAMM</name>
<evidence type="ECO:0000256" key="6">
    <source>
        <dbReference type="PIRNR" id="PIRNR000535"/>
    </source>
</evidence>
<organism evidence="8 9">
    <name type="scientific">Acidihalobacter ferrooxydans</name>
    <dbReference type="NCBI Taxonomy" id="1765967"/>
    <lineage>
        <taxon>Bacteria</taxon>
        <taxon>Pseudomonadati</taxon>
        <taxon>Pseudomonadota</taxon>
        <taxon>Gammaproteobacteria</taxon>
        <taxon>Chromatiales</taxon>
        <taxon>Ectothiorhodospiraceae</taxon>
        <taxon>Acidihalobacter</taxon>
    </lineage>
</organism>
<proteinExistence type="inferred from homology"/>